<organism evidence="1 2">
    <name type="scientific">Talaromyces proteolyticus</name>
    <dbReference type="NCBI Taxonomy" id="1131652"/>
    <lineage>
        <taxon>Eukaryota</taxon>
        <taxon>Fungi</taxon>
        <taxon>Dikarya</taxon>
        <taxon>Ascomycota</taxon>
        <taxon>Pezizomycotina</taxon>
        <taxon>Eurotiomycetes</taxon>
        <taxon>Eurotiomycetidae</taxon>
        <taxon>Eurotiales</taxon>
        <taxon>Trichocomaceae</taxon>
        <taxon>Talaromyces</taxon>
        <taxon>Talaromyces sect. Bacilispori</taxon>
    </lineage>
</organism>
<protein>
    <submittedName>
        <fullName evidence="1">Uncharacterized protein</fullName>
    </submittedName>
</protein>
<dbReference type="EMBL" id="JAJTJA010000007">
    <property type="protein sequence ID" value="KAH8696315.1"/>
    <property type="molecule type" value="Genomic_DNA"/>
</dbReference>
<dbReference type="RefSeq" id="XP_046071253.1">
    <property type="nucleotide sequence ID" value="XM_046209744.1"/>
</dbReference>
<dbReference type="Proteomes" id="UP001201262">
    <property type="component" value="Unassembled WGS sequence"/>
</dbReference>
<dbReference type="AlphaFoldDB" id="A0AAD4KSZ9"/>
<name>A0AAD4KSZ9_9EURO</name>
<evidence type="ECO:0000313" key="2">
    <source>
        <dbReference type="Proteomes" id="UP001201262"/>
    </source>
</evidence>
<proteinExistence type="predicted"/>
<sequence>MRTRWHKRARELDGPLTWWWLAAMVGRVIIGETDNDSFLSQLSLSLVSRLSLSHEKEESSGIEQRLARPGQQLGWAGRLVEQRRAGAVGASLFLSIDSINQSIRWERRQAVGGMQDSIIIVFIIISPVHTEARLQLHYLADISGLHAPCEAPAQ</sequence>
<evidence type="ECO:0000313" key="1">
    <source>
        <dbReference type="EMBL" id="KAH8696315.1"/>
    </source>
</evidence>
<accession>A0AAD4KSZ9</accession>
<comment type="caution">
    <text evidence="1">The sequence shown here is derived from an EMBL/GenBank/DDBJ whole genome shotgun (WGS) entry which is preliminary data.</text>
</comment>
<keyword evidence="2" id="KW-1185">Reference proteome</keyword>
<gene>
    <name evidence="1" type="ORF">BGW36DRAFT_184349</name>
</gene>
<reference evidence="1" key="1">
    <citation type="submission" date="2021-12" db="EMBL/GenBank/DDBJ databases">
        <title>Convergent genome expansion in fungi linked to evolution of root-endophyte symbiosis.</title>
        <authorList>
            <consortium name="DOE Joint Genome Institute"/>
            <person name="Ke Y.-H."/>
            <person name="Bonito G."/>
            <person name="Liao H.-L."/>
            <person name="Looney B."/>
            <person name="Rojas-Flechas A."/>
            <person name="Nash J."/>
            <person name="Hameed K."/>
            <person name="Schadt C."/>
            <person name="Martin F."/>
            <person name="Crous P.W."/>
            <person name="Miettinen O."/>
            <person name="Magnuson J.K."/>
            <person name="Labbe J."/>
            <person name="Jacobson D."/>
            <person name="Doktycz M.J."/>
            <person name="Veneault-Fourrey C."/>
            <person name="Kuo A."/>
            <person name="Mondo S."/>
            <person name="Calhoun S."/>
            <person name="Riley R."/>
            <person name="Ohm R."/>
            <person name="LaButti K."/>
            <person name="Andreopoulos B."/>
            <person name="Pangilinan J."/>
            <person name="Nolan M."/>
            <person name="Tritt A."/>
            <person name="Clum A."/>
            <person name="Lipzen A."/>
            <person name="Daum C."/>
            <person name="Barry K."/>
            <person name="Grigoriev I.V."/>
            <person name="Vilgalys R."/>
        </authorList>
    </citation>
    <scope>NUCLEOTIDE SEQUENCE</scope>
    <source>
        <strain evidence="1">PMI_201</strain>
    </source>
</reference>
<dbReference type="GeneID" id="70240031"/>